<proteinExistence type="predicted"/>
<protein>
    <submittedName>
        <fullName evidence="1">Uncharacterized protein</fullName>
    </submittedName>
</protein>
<dbReference type="EMBL" id="BMYM01000002">
    <property type="protein sequence ID" value="GHD35925.1"/>
    <property type="molecule type" value="Genomic_DNA"/>
</dbReference>
<accession>A0A919CLB5</accession>
<reference evidence="1" key="2">
    <citation type="submission" date="2020-09" db="EMBL/GenBank/DDBJ databases">
        <authorList>
            <person name="Sun Q."/>
            <person name="Kim S."/>
        </authorList>
    </citation>
    <scope>NUCLEOTIDE SEQUENCE</scope>
    <source>
        <strain evidence="1">KCTC 23430</strain>
    </source>
</reference>
<evidence type="ECO:0000313" key="1">
    <source>
        <dbReference type="EMBL" id="GHD35925.1"/>
    </source>
</evidence>
<evidence type="ECO:0000313" key="2">
    <source>
        <dbReference type="Proteomes" id="UP000644693"/>
    </source>
</evidence>
<name>A0A919CLB5_9GAMM</name>
<keyword evidence="2" id="KW-1185">Reference proteome</keyword>
<organism evidence="1 2">
    <name type="scientific">Parahalioglobus pacificus</name>
    <dbReference type="NCBI Taxonomy" id="930806"/>
    <lineage>
        <taxon>Bacteria</taxon>
        <taxon>Pseudomonadati</taxon>
        <taxon>Pseudomonadota</taxon>
        <taxon>Gammaproteobacteria</taxon>
        <taxon>Cellvibrionales</taxon>
        <taxon>Halieaceae</taxon>
        <taxon>Parahalioglobus</taxon>
    </lineage>
</organism>
<reference evidence="1" key="1">
    <citation type="journal article" date="2014" name="Int. J. Syst. Evol. Microbiol.">
        <title>Complete genome sequence of Corynebacterium casei LMG S-19264T (=DSM 44701T), isolated from a smear-ripened cheese.</title>
        <authorList>
            <consortium name="US DOE Joint Genome Institute (JGI-PGF)"/>
            <person name="Walter F."/>
            <person name="Albersmeier A."/>
            <person name="Kalinowski J."/>
            <person name="Ruckert C."/>
        </authorList>
    </citation>
    <scope>NUCLEOTIDE SEQUENCE</scope>
    <source>
        <strain evidence="1">KCTC 23430</strain>
    </source>
</reference>
<dbReference type="Proteomes" id="UP000644693">
    <property type="component" value="Unassembled WGS sequence"/>
</dbReference>
<dbReference type="AlphaFoldDB" id="A0A919CLB5"/>
<comment type="caution">
    <text evidence="1">The sequence shown here is derived from an EMBL/GenBank/DDBJ whole genome shotgun (WGS) entry which is preliminary data.</text>
</comment>
<gene>
    <name evidence="1" type="ORF">GCM10007053_23480</name>
</gene>
<sequence length="81" mass="8365">MQIGVIDLVNPGLGVIKLGNPPDALVGGGVFPQIQGLVHVTTPAGEPAQTGTSRVNNHHPGCKRCACQVRAANLGFRDVID</sequence>